<proteinExistence type="predicted"/>
<feature type="transmembrane region" description="Helical" evidence="1">
    <location>
        <begin position="25"/>
        <end position="43"/>
    </location>
</feature>
<evidence type="ECO:0008006" key="4">
    <source>
        <dbReference type="Google" id="ProtNLM"/>
    </source>
</evidence>
<evidence type="ECO:0000256" key="1">
    <source>
        <dbReference type="SAM" id="Phobius"/>
    </source>
</evidence>
<keyword evidence="1" id="KW-0812">Transmembrane</keyword>
<evidence type="ECO:0000313" key="2">
    <source>
        <dbReference type="EMBL" id="USQ75961.1"/>
    </source>
</evidence>
<evidence type="ECO:0000313" key="3">
    <source>
        <dbReference type="Proteomes" id="UP001056535"/>
    </source>
</evidence>
<sequence length="175" mass="19376">MKAWHEATWVGPEGETPRRRFRWGWLWLLIIPAALVAFSIARFNGFWQYTEMSVTTLQCEQALPETEPTWAQMEAAGCSPTSLGADVVILDGGQPADSEPETDGTTWTFERVPSAFSTLGINVTLPESAGRVHTVNAEAEPPEVLNEMNGDAQRRTFSERLLQGDSTTFYVVVSP</sequence>
<gene>
    <name evidence="2" type="ORF">NF557_15390</name>
</gene>
<dbReference type="EMBL" id="CP099490">
    <property type="protein sequence ID" value="USQ75961.1"/>
    <property type="molecule type" value="Genomic_DNA"/>
</dbReference>
<keyword evidence="3" id="KW-1185">Reference proteome</keyword>
<dbReference type="RefSeq" id="WP_252620546.1">
    <property type="nucleotide sequence ID" value="NZ_CP099490.1"/>
</dbReference>
<accession>A0ABY4YGR8</accession>
<name>A0ABY4YGR8_9MICO</name>
<dbReference type="Proteomes" id="UP001056535">
    <property type="component" value="Chromosome"/>
</dbReference>
<organism evidence="2 3">
    <name type="scientific">Ornithinimicrobium cryptoxanthini</name>
    <dbReference type="NCBI Taxonomy" id="2934161"/>
    <lineage>
        <taxon>Bacteria</taxon>
        <taxon>Bacillati</taxon>
        <taxon>Actinomycetota</taxon>
        <taxon>Actinomycetes</taxon>
        <taxon>Micrococcales</taxon>
        <taxon>Ornithinimicrobiaceae</taxon>
        <taxon>Ornithinimicrobium</taxon>
    </lineage>
</organism>
<keyword evidence="1" id="KW-0472">Membrane</keyword>
<reference evidence="2" key="1">
    <citation type="submission" date="2022-06" db="EMBL/GenBank/DDBJ databases">
        <title>Ornithinimicrobium JY.X270.</title>
        <authorList>
            <person name="Huang Y."/>
        </authorList>
    </citation>
    <scope>NUCLEOTIDE SEQUENCE</scope>
    <source>
        <strain evidence="2">JY.X270</strain>
    </source>
</reference>
<keyword evidence="1" id="KW-1133">Transmembrane helix</keyword>
<protein>
    <recommendedName>
        <fullName evidence="4">SURF1-like protein</fullName>
    </recommendedName>
</protein>